<accession>A0A0F9BN75</accession>
<feature type="domain" description="Cytochrome c" evidence="4">
    <location>
        <begin position="26"/>
        <end position="109"/>
    </location>
</feature>
<dbReference type="SUPFAM" id="SSF48695">
    <property type="entry name" value="Multiheme cytochromes"/>
    <property type="match status" value="1"/>
</dbReference>
<feature type="non-terminal residue" evidence="5">
    <location>
        <position position="1"/>
    </location>
</feature>
<proteinExistence type="predicted"/>
<reference evidence="5" key="1">
    <citation type="journal article" date="2015" name="Nature">
        <title>Complex archaea that bridge the gap between prokaryotes and eukaryotes.</title>
        <authorList>
            <person name="Spang A."/>
            <person name="Saw J.H."/>
            <person name="Jorgensen S.L."/>
            <person name="Zaremba-Niedzwiedzka K."/>
            <person name="Martijn J."/>
            <person name="Lind A.E."/>
            <person name="van Eijk R."/>
            <person name="Schleper C."/>
            <person name="Guy L."/>
            <person name="Ettema T.J."/>
        </authorList>
    </citation>
    <scope>NUCLEOTIDE SEQUENCE</scope>
</reference>
<feature type="domain" description="Cytochrome c" evidence="4">
    <location>
        <begin position="125"/>
        <end position="209"/>
    </location>
</feature>
<dbReference type="InterPro" id="IPR009056">
    <property type="entry name" value="Cyt_c-like_dom"/>
</dbReference>
<evidence type="ECO:0000256" key="1">
    <source>
        <dbReference type="ARBA" id="ARBA00022617"/>
    </source>
</evidence>
<organism evidence="5">
    <name type="scientific">marine sediment metagenome</name>
    <dbReference type="NCBI Taxonomy" id="412755"/>
    <lineage>
        <taxon>unclassified sequences</taxon>
        <taxon>metagenomes</taxon>
        <taxon>ecological metagenomes</taxon>
    </lineage>
</organism>
<dbReference type="InterPro" id="IPR036909">
    <property type="entry name" value="Cyt_c-like_dom_sf"/>
</dbReference>
<dbReference type="PANTHER" id="PTHR33751:SF1">
    <property type="entry name" value="CBB3-TYPE CYTOCHROME C OXIDASE SUBUNIT FIXP"/>
    <property type="match status" value="1"/>
</dbReference>
<keyword evidence="2" id="KW-0479">Metal-binding</keyword>
<evidence type="ECO:0000256" key="3">
    <source>
        <dbReference type="ARBA" id="ARBA00023004"/>
    </source>
</evidence>
<dbReference type="Pfam" id="PF13442">
    <property type="entry name" value="Cytochrome_CBB3"/>
    <property type="match status" value="2"/>
</dbReference>
<protein>
    <recommendedName>
        <fullName evidence="4">Cytochrome c domain-containing protein</fullName>
    </recommendedName>
</protein>
<dbReference type="GO" id="GO:0020037">
    <property type="term" value="F:heme binding"/>
    <property type="evidence" value="ECO:0007669"/>
    <property type="project" value="InterPro"/>
</dbReference>
<dbReference type="PANTHER" id="PTHR33751">
    <property type="entry name" value="CBB3-TYPE CYTOCHROME C OXIDASE SUBUNIT FIXP"/>
    <property type="match status" value="1"/>
</dbReference>
<dbReference type="SUPFAM" id="SSF46626">
    <property type="entry name" value="Cytochrome c"/>
    <property type="match status" value="2"/>
</dbReference>
<evidence type="ECO:0000256" key="2">
    <source>
        <dbReference type="ARBA" id="ARBA00022723"/>
    </source>
</evidence>
<name>A0A0F9BN75_9ZZZZ</name>
<sequence length="431" mass="46392">LYDKWWPILGVDAPEADHPLWATQDTNTRSGSDTWRCKECHGWDYKGADGAYGSGSHLTGFVGVLEAAAQGSEYVLSALMGETNPDHDFSDVFAEQDLADMALFIAETTVDYDVWVDADKLAIDGNLEDGQLVYEEICTGCHGPEGTAINFSGDDSDSEYVATIAGGNPWELLHKVRFGQPGTAMPSGIDVGLADQEYVDLLAHVQGLPEEAPALAGGRLYDKWWAALNIDAPQDDQPLWATQDTNTRSGSDTWRCKECHGWDYKGADGAYGSGSHSTGFPGILGADSKPAEELTGWLDGTANAGHDFSAFLDENQIGMLVTFMQTGMVDTAEYINDDKAANGDPAAGEKLYNVACSRCHGDDGKAINFGDEAEPEYLGDHATGNPWEFWHKASYGQPGESMPSGVGTGWAHQDFADVLSYVQTLAAEESE</sequence>
<dbReference type="AlphaFoldDB" id="A0A0F9BN75"/>
<gene>
    <name evidence="5" type="ORF">LCGC14_2706770</name>
</gene>
<dbReference type="InterPro" id="IPR050597">
    <property type="entry name" value="Cytochrome_c_Oxidase_Subunit"/>
</dbReference>
<comment type="caution">
    <text evidence="5">The sequence shown here is derived from an EMBL/GenBank/DDBJ whole genome shotgun (WGS) entry which is preliminary data.</text>
</comment>
<dbReference type="PROSITE" id="PS51007">
    <property type="entry name" value="CYTC"/>
    <property type="match status" value="3"/>
</dbReference>
<evidence type="ECO:0000259" key="4">
    <source>
        <dbReference type="PROSITE" id="PS51007"/>
    </source>
</evidence>
<keyword evidence="1" id="KW-0349">Heme</keyword>
<dbReference type="GO" id="GO:0046872">
    <property type="term" value="F:metal ion binding"/>
    <property type="evidence" value="ECO:0007669"/>
    <property type="project" value="UniProtKB-KW"/>
</dbReference>
<dbReference type="GO" id="GO:0009055">
    <property type="term" value="F:electron transfer activity"/>
    <property type="evidence" value="ECO:0007669"/>
    <property type="project" value="InterPro"/>
</dbReference>
<dbReference type="Gene3D" id="1.10.760.10">
    <property type="entry name" value="Cytochrome c-like domain"/>
    <property type="match status" value="2"/>
</dbReference>
<feature type="domain" description="Cytochrome c" evidence="4">
    <location>
        <begin position="343"/>
        <end position="426"/>
    </location>
</feature>
<evidence type="ECO:0000313" key="5">
    <source>
        <dbReference type="EMBL" id="KKK92054.1"/>
    </source>
</evidence>
<dbReference type="InterPro" id="IPR036280">
    <property type="entry name" value="Multihaem_cyt_sf"/>
</dbReference>
<keyword evidence="3" id="KW-0408">Iron</keyword>
<dbReference type="EMBL" id="LAZR01048385">
    <property type="protein sequence ID" value="KKK92054.1"/>
    <property type="molecule type" value="Genomic_DNA"/>
</dbReference>